<keyword evidence="2" id="KW-0378">Hydrolase</keyword>
<evidence type="ECO:0000313" key="2">
    <source>
        <dbReference type="EMBL" id="MFI7586766.1"/>
    </source>
</evidence>
<dbReference type="RefSeq" id="WP_398277147.1">
    <property type="nucleotide sequence ID" value="NZ_JBITLV010000002.1"/>
</dbReference>
<dbReference type="PANTHER" id="PTHR43798">
    <property type="entry name" value="MONOACYLGLYCEROL LIPASE"/>
    <property type="match status" value="1"/>
</dbReference>
<dbReference type="InterPro" id="IPR029058">
    <property type="entry name" value="AB_hydrolase_fold"/>
</dbReference>
<evidence type="ECO:0000313" key="3">
    <source>
        <dbReference type="Proteomes" id="UP001612915"/>
    </source>
</evidence>
<organism evidence="2 3">
    <name type="scientific">Spongisporangium articulatum</name>
    <dbReference type="NCBI Taxonomy" id="3362603"/>
    <lineage>
        <taxon>Bacteria</taxon>
        <taxon>Bacillati</taxon>
        <taxon>Actinomycetota</taxon>
        <taxon>Actinomycetes</taxon>
        <taxon>Kineosporiales</taxon>
        <taxon>Kineosporiaceae</taxon>
        <taxon>Spongisporangium</taxon>
    </lineage>
</organism>
<dbReference type="PANTHER" id="PTHR43798:SF33">
    <property type="entry name" value="HYDROLASE, PUTATIVE (AFU_ORTHOLOGUE AFUA_2G14860)-RELATED"/>
    <property type="match status" value="1"/>
</dbReference>
<dbReference type="GO" id="GO:0016787">
    <property type="term" value="F:hydrolase activity"/>
    <property type="evidence" value="ECO:0007669"/>
    <property type="project" value="UniProtKB-KW"/>
</dbReference>
<dbReference type="InterPro" id="IPR000073">
    <property type="entry name" value="AB_hydrolase_1"/>
</dbReference>
<dbReference type="PRINTS" id="PR00111">
    <property type="entry name" value="ABHYDROLASE"/>
</dbReference>
<reference evidence="2 3" key="1">
    <citation type="submission" date="2024-10" db="EMBL/GenBank/DDBJ databases">
        <title>The Natural Products Discovery Center: Release of the First 8490 Sequenced Strains for Exploring Actinobacteria Biosynthetic Diversity.</title>
        <authorList>
            <person name="Kalkreuter E."/>
            <person name="Kautsar S.A."/>
            <person name="Yang D."/>
            <person name="Bader C.D."/>
            <person name="Teijaro C.N."/>
            <person name="Fluegel L."/>
            <person name="Davis C.M."/>
            <person name="Simpson J.R."/>
            <person name="Lauterbach L."/>
            <person name="Steele A.D."/>
            <person name="Gui C."/>
            <person name="Meng S."/>
            <person name="Li G."/>
            <person name="Viehrig K."/>
            <person name="Ye F."/>
            <person name="Su P."/>
            <person name="Kiefer A.F."/>
            <person name="Nichols A."/>
            <person name="Cepeda A.J."/>
            <person name="Yan W."/>
            <person name="Fan B."/>
            <person name="Jiang Y."/>
            <person name="Adhikari A."/>
            <person name="Zheng C.-J."/>
            <person name="Schuster L."/>
            <person name="Cowan T.M."/>
            <person name="Smanski M.J."/>
            <person name="Chevrette M.G."/>
            <person name="De Carvalho L.P.S."/>
            <person name="Shen B."/>
        </authorList>
    </citation>
    <scope>NUCLEOTIDE SEQUENCE [LARGE SCALE GENOMIC DNA]</scope>
    <source>
        <strain evidence="2 3">NPDC049639</strain>
    </source>
</reference>
<dbReference type="Gene3D" id="3.40.50.1820">
    <property type="entry name" value="alpha/beta hydrolase"/>
    <property type="match status" value="1"/>
</dbReference>
<accession>A0ABW8AK83</accession>
<keyword evidence="3" id="KW-1185">Reference proteome</keyword>
<sequence>MSSEHTLAVPGATLSYEENGSGPVVVQAHGMLSSRAAELDLGLDFSPLAATHTLVRYDARGHGASTGRPEPDDYRWSNLATDLLALVDTVDGPVDAIGASMGTATILTAAVRRPEAFRRLVLVIPPTAWEGRAAQRDAYEAGADVVEQQGLAAFAEGMQGLELPPVVAELGATPAVEVPETLLPSLMRGAARSNLPDLQTLAGLQHPVLLLPWIDDPVHPLSTAEKLAATLPDARLHMATSAADVRAWPQLVADFLR</sequence>
<gene>
    <name evidence="2" type="ORF">ACIB24_06790</name>
</gene>
<dbReference type="SUPFAM" id="SSF53474">
    <property type="entry name" value="alpha/beta-Hydrolases"/>
    <property type="match status" value="1"/>
</dbReference>
<dbReference type="EMBL" id="JBITLV010000002">
    <property type="protein sequence ID" value="MFI7586766.1"/>
    <property type="molecule type" value="Genomic_DNA"/>
</dbReference>
<evidence type="ECO:0000259" key="1">
    <source>
        <dbReference type="Pfam" id="PF00561"/>
    </source>
</evidence>
<comment type="caution">
    <text evidence="2">The sequence shown here is derived from an EMBL/GenBank/DDBJ whole genome shotgun (WGS) entry which is preliminary data.</text>
</comment>
<feature type="domain" description="AB hydrolase-1" evidence="1">
    <location>
        <begin position="23"/>
        <end position="137"/>
    </location>
</feature>
<name>A0ABW8AK83_9ACTN</name>
<proteinExistence type="predicted"/>
<dbReference type="Pfam" id="PF00561">
    <property type="entry name" value="Abhydrolase_1"/>
    <property type="match status" value="1"/>
</dbReference>
<dbReference type="InterPro" id="IPR050266">
    <property type="entry name" value="AB_hydrolase_sf"/>
</dbReference>
<protein>
    <submittedName>
        <fullName evidence="2">Alpha/beta fold hydrolase</fullName>
    </submittedName>
</protein>
<dbReference type="Proteomes" id="UP001612915">
    <property type="component" value="Unassembled WGS sequence"/>
</dbReference>